<keyword evidence="1" id="KW-0408">Iron</keyword>
<keyword evidence="3 5" id="KW-0808">Transferase</keyword>
<evidence type="ECO:0000256" key="3">
    <source>
        <dbReference type="ARBA" id="ARBA00022679"/>
    </source>
</evidence>
<evidence type="ECO:0000313" key="7">
    <source>
        <dbReference type="EMBL" id="AVD71580.1"/>
    </source>
</evidence>
<dbReference type="RefSeq" id="WP_104936827.1">
    <property type="nucleotide sequence ID" value="NZ_CP021255.1"/>
</dbReference>
<dbReference type="SUPFAM" id="SSF50249">
    <property type="entry name" value="Nucleic acid-binding proteins"/>
    <property type="match status" value="1"/>
</dbReference>
<dbReference type="Pfam" id="PF05958">
    <property type="entry name" value="tRNA_U5-meth_tr"/>
    <property type="match status" value="1"/>
</dbReference>
<evidence type="ECO:0000256" key="5">
    <source>
        <dbReference type="PROSITE-ProRule" id="PRU01024"/>
    </source>
</evidence>
<dbReference type="PANTHER" id="PTHR11061:SF49">
    <property type="entry name" value="23S RRNA (URACIL(1939)-C(5))-METHYLTRANSFERASE RLMD"/>
    <property type="match status" value="1"/>
</dbReference>
<dbReference type="SUPFAM" id="SSF53335">
    <property type="entry name" value="S-adenosyl-L-methionine-dependent methyltransferases"/>
    <property type="match status" value="1"/>
</dbReference>
<keyword evidence="4 5" id="KW-0949">S-adenosyl-L-methionine</keyword>
<keyword evidence="1" id="KW-0411">Iron-sulfur</keyword>
<dbReference type="GO" id="GO:0070475">
    <property type="term" value="P:rRNA base methylation"/>
    <property type="evidence" value="ECO:0007669"/>
    <property type="project" value="TreeGrafter"/>
</dbReference>
<evidence type="ECO:0000256" key="1">
    <source>
        <dbReference type="ARBA" id="ARBA00022485"/>
    </source>
</evidence>
<evidence type="ECO:0000313" key="8">
    <source>
        <dbReference type="Proteomes" id="UP000239867"/>
    </source>
</evidence>
<name>A0A2L1GPH4_9BACT</name>
<dbReference type="GO" id="GO:0051539">
    <property type="term" value="F:4 iron, 4 sulfur cluster binding"/>
    <property type="evidence" value="ECO:0007669"/>
    <property type="project" value="UniProtKB-KW"/>
</dbReference>
<feature type="active site" description="Nucleophile" evidence="5">
    <location>
        <position position="416"/>
    </location>
</feature>
<dbReference type="AlphaFoldDB" id="A0A2L1GPH4"/>
<accession>A0A2L1GPH4</accession>
<protein>
    <recommendedName>
        <fullName evidence="6">TRAM domain-containing protein</fullName>
    </recommendedName>
</protein>
<feature type="binding site" evidence="5">
    <location>
        <position position="340"/>
    </location>
    <ligand>
        <name>S-adenosyl-L-methionine</name>
        <dbReference type="ChEBI" id="CHEBI:59789"/>
    </ligand>
</feature>
<keyword evidence="2 5" id="KW-0489">Methyltransferase</keyword>
<reference evidence="7 8" key="1">
    <citation type="journal article" date="2018" name="MBio">
        <title>Insights into the evolution of host association through the isolation and characterization of a novel human periodontal pathobiont, Desulfobulbus oralis.</title>
        <authorList>
            <person name="Cross K.L."/>
            <person name="Chirania P."/>
            <person name="Xiong W."/>
            <person name="Beall C.J."/>
            <person name="Elkins J.G."/>
            <person name="Giannone R.J."/>
            <person name="Griffen A.L."/>
            <person name="Guss A.M."/>
            <person name="Hettich R.L."/>
            <person name="Joshi S.S."/>
            <person name="Mokrzan E.M."/>
            <person name="Martin R.K."/>
            <person name="Zhulin I.B."/>
            <person name="Leys E.J."/>
            <person name="Podar M."/>
        </authorList>
    </citation>
    <scope>NUCLEOTIDE SEQUENCE [LARGE SCALE GENOMIC DNA]</scope>
    <source>
        <strain evidence="7 8">ORNL</strain>
    </source>
</reference>
<dbReference type="Gene3D" id="2.40.50.140">
    <property type="entry name" value="Nucleic acid-binding proteins"/>
    <property type="match status" value="1"/>
</dbReference>
<evidence type="ECO:0000256" key="2">
    <source>
        <dbReference type="ARBA" id="ARBA00022603"/>
    </source>
</evidence>
<dbReference type="InterPro" id="IPR010280">
    <property type="entry name" value="U5_MeTrfase_fam"/>
</dbReference>
<evidence type="ECO:0000256" key="4">
    <source>
        <dbReference type="ARBA" id="ARBA00022691"/>
    </source>
</evidence>
<feature type="binding site" evidence="5">
    <location>
        <position position="319"/>
    </location>
    <ligand>
        <name>S-adenosyl-L-methionine</name>
        <dbReference type="ChEBI" id="CHEBI:59789"/>
    </ligand>
</feature>
<organism evidence="7 8">
    <name type="scientific">Desulfobulbus oralis</name>
    <dbReference type="NCBI Taxonomy" id="1986146"/>
    <lineage>
        <taxon>Bacteria</taxon>
        <taxon>Pseudomonadati</taxon>
        <taxon>Thermodesulfobacteriota</taxon>
        <taxon>Desulfobulbia</taxon>
        <taxon>Desulfobulbales</taxon>
        <taxon>Desulfobulbaceae</taxon>
        <taxon>Desulfobulbus</taxon>
    </lineage>
</organism>
<dbReference type="Pfam" id="PF01938">
    <property type="entry name" value="TRAM"/>
    <property type="match status" value="1"/>
</dbReference>
<dbReference type="GO" id="GO:0070041">
    <property type="term" value="F:rRNA (uridine-C5-)-methyltransferase activity"/>
    <property type="evidence" value="ECO:0007669"/>
    <property type="project" value="TreeGrafter"/>
</dbReference>
<dbReference type="KEGG" id="deo:CAY53_08950"/>
<dbReference type="CDD" id="cd02440">
    <property type="entry name" value="AdoMet_MTases"/>
    <property type="match status" value="1"/>
</dbReference>
<keyword evidence="8" id="KW-1185">Reference proteome</keyword>
<dbReference type="Gene3D" id="2.40.50.1070">
    <property type="match status" value="1"/>
</dbReference>
<dbReference type="InterPro" id="IPR012340">
    <property type="entry name" value="NA-bd_OB-fold"/>
</dbReference>
<dbReference type="OrthoDB" id="9804590at2"/>
<evidence type="ECO:0000259" key="6">
    <source>
        <dbReference type="PROSITE" id="PS50926"/>
    </source>
</evidence>
<dbReference type="EMBL" id="CP021255">
    <property type="protein sequence ID" value="AVD71580.1"/>
    <property type="molecule type" value="Genomic_DNA"/>
</dbReference>
<dbReference type="PROSITE" id="PS51687">
    <property type="entry name" value="SAM_MT_RNA_M5U"/>
    <property type="match status" value="1"/>
</dbReference>
<dbReference type="PROSITE" id="PS01231">
    <property type="entry name" value="TRMA_2"/>
    <property type="match status" value="1"/>
</dbReference>
<dbReference type="InterPro" id="IPR029063">
    <property type="entry name" value="SAM-dependent_MTases_sf"/>
</dbReference>
<keyword evidence="1" id="KW-0004">4Fe-4S</keyword>
<proteinExistence type="inferred from homology"/>
<feature type="binding site" evidence="5">
    <location>
        <position position="292"/>
    </location>
    <ligand>
        <name>S-adenosyl-L-methionine</name>
        <dbReference type="ChEBI" id="CHEBI:59789"/>
    </ligand>
</feature>
<dbReference type="Gene3D" id="3.40.50.150">
    <property type="entry name" value="Vaccinia Virus protein VP39"/>
    <property type="match status" value="1"/>
</dbReference>
<dbReference type="PANTHER" id="PTHR11061">
    <property type="entry name" value="RNA M5U METHYLTRANSFERASE"/>
    <property type="match status" value="1"/>
</dbReference>
<feature type="domain" description="TRAM" evidence="6">
    <location>
        <begin position="1"/>
        <end position="60"/>
    </location>
</feature>
<comment type="similarity">
    <text evidence="5">Belongs to the class I-like SAM-binding methyltransferase superfamily. RNA M5U methyltransferase family.</text>
</comment>
<sequence>MAVPQENPLVHIEKLVHGGRGLGRLGSGKVVLVAGALPGERVRIAVQQEARGHAEAVVQEIVAAAAERVRPACPHYPDCGGCDLQHVAYAAQLRLKTGIVRESLQRAGVTPPAETGVLASPLPYGYRFRLRLHLNRQGLGFYRRQSNTLVPVNRCLLASEGINAALAKIAADPDFIRLLAQVVTEVELDECPQTGRVFLVLATKKALMPALRERLARSAARARFVDCLCTAQGQFLFPFSTADALPTLCQPFRLEPASRDALSGEAGRQHSPCLPLAGLAYALHWQAGSFFQANTRHNANLVALALTAAAQPKRALDLFCGAGNFSIPLALNGAEVLGVESSPAGIHWARRNAVANGLDARKASFIMADAGRALDRLVREGRRFDLVLLDPPRQGLGRAAAHVPKLLPKRIVSISCDPATHARDLQIMCTAGCRLEQLTVMDMFPQTHHIESLALLSL</sequence>
<dbReference type="InterPro" id="IPR002792">
    <property type="entry name" value="TRAM_dom"/>
</dbReference>
<keyword evidence="1" id="KW-0479">Metal-binding</keyword>
<dbReference type="Proteomes" id="UP000239867">
    <property type="component" value="Chromosome"/>
</dbReference>
<gene>
    <name evidence="7" type="ORF">CAY53_08950</name>
</gene>
<dbReference type="InterPro" id="IPR030391">
    <property type="entry name" value="MeTrfase_TrmA_CS"/>
</dbReference>
<feature type="binding site" evidence="5">
    <location>
        <position position="390"/>
    </location>
    <ligand>
        <name>S-adenosyl-L-methionine</name>
        <dbReference type="ChEBI" id="CHEBI:59789"/>
    </ligand>
</feature>
<dbReference type="PROSITE" id="PS50926">
    <property type="entry name" value="TRAM"/>
    <property type="match status" value="1"/>
</dbReference>